<dbReference type="CDD" id="cd01653">
    <property type="entry name" value="GATase1"/>
    <property type="match status" value="1"/>
</dbReference>
<feature type="compositionally biased region" description="Acidic residues" evidence="1">
    <location>
        <begin position="278"/>
        <end position="295"/>
    </location>
</feature>
<reference evidence="2 3" key="1">
    <citation type="journal article" date="2018" name="Genome Biol. Evol.">
        <title>Multiple Roots of Fruiting Body Formation in Amoebozoa.</title>
        <authorList>
            <person name="Hillmann F."/>
            <person name="Forbes G."/>
            <person name="Novohradska S."/>
            <person name="Ferling I."/>
            <person name="Riege K."/>
            <person name="Groth M."/>
            <person name="Westermann M."/>
            <person name="Marz M."/>
            <person name="Spaller T."/>
            <person name="Winckler T."/>
            <person name="Schaap P."/>
            <person name="Glockner G."/>
        </authorList>
    </citation>
    <scope>NUCLEOTIDE SEQUENCE [LARGE SCALE GENOMIC DNA]</scope>
    <source>
        <strain evidence="2 3">Jena</strain>
    </source>
</reference>
<dbReference type="InterPro" id="IPR011697">
    <property type="entry name" value="Peptidase_C26"/>
</dbReference>
<gene>
    <name evidence="2" type="ORF">PROFUN_15636</name>
</gene>
<dbReference type="AlphaFoldDB" id="A0A2P6MTJ3"/>
<evidence type="ECO:0000313" key="2">
    <source>
        <dbReference type="EMBL" id="PRP75032.1"/>
    </source>
</evidence>
<organism evidence="2 3">
    <name type="scientific">Planoprotostelium fungivorum</name>
    <dbReference type="NCBI Taxonomy" id="1890364"/>
    <lineage>
        <taxon>Eukaryota</taxon>
        <taxon>Amoebozoa</taxon>
        <taxon>Evosea</taxon>
        <taxon>Variosea</taxon>
        <taxon>Cavosteliida</taxon>
        <taxon>Cavosteliaceae</taxon>
        <taxon>Planoprotostelium</taxon>
    </lineage>
</organism>
<evidence type="ECO:0000313" key="3">
    <source>
        <dbReference type="Proteomes" id="UP000241769"/>
    </source>
</evidence>
<dbReference type="Gene3D" id="3.40.50.880">
    <property type="match status" value="1"/>
</dbReference>
<dbReference type="Pfam" id="PF07722">
    <property type="entry name" value="Peptidase_C26"/>
    <property type="match status" value="1"/>
</dbReference>
<dbReference type="InParanoid" id="A0A2P6MTJ3"/>
<comment type="caution">
    <text evidence="2">The sequence shown here is derived from an EMBL/GenBank/DDBJ whole genome shotgun (WGS) entry which is preliminary data.</text>
</comment>
<dbReference type="GO" id="GO:0016787">
    <property type="term" value="F:hydrolase activity"/>
    <property type="evidence" value="ECO:0007669"/>
    <property type="project" value="InterPro"/>
</dbReference>
<dbReference type="Proteomes" id="UP000241769">
    <property type="component" value="Unassembled WGS sequence"/>
</dbReference>
<accession>A0A2P6MTJ3</accession>
<dbReference type="InterPro" id="IPR029062">
    <property type="entry name" value="Class_I_gatase-like"/>
</dbReference>
<dbReference type="SUPFAM" id="SSF52317">
    <property type="entry name" value="Class I glutamine amidotransferase-like"/>
    <property type="match status" value="1"/>
</dbReference>
<protein>
    <recommendedName>
        <fullName evidence="4">Glutamine amidotransferase domain-containing protein</fullName>
    </recommendedName>
</protein>
<evidence type="ECO:0000256" key="1">
    <source>
        <dbReference type="SAM" id="MobiDB-lite"/>
    </source>
</evidence>
<name>A0A2P6MTJ3_9EUKA</name>
<proteinExistence type="predicted"/>
<evidence type="ECO:0008006" key="4">
    <source>
        <dbReference type="Google" id="ProtNLM"/>
    </source>
</evidence>
<keyword evidence="3" id="KW-1185">Reference proteome</keyword>
<feature type="region of interest" description="Disordered" evidence="1">
    <location>
        <begin position="275"/>
        <end position="298"/>
    </location>
</feature>
<dbReference type="EMBL" id="MDYQ01000420">
    <property type="protein sequence ID" value="PRP75032.1"/>
    <property type="molecule type" value="Genomic_DNA"/>
</dbReference>
<sequence>MALKIAISWVRSHEKQNPAIYDITTIWNSWNLDEKKHSLVLLCPDGERAEKERELEKQRKRVTFQAPKAKVKEHLHTEIHILVIPGRHAKDLDADRENFERSVLRFELLKCTPILAICGALPLFLSVIRHHEGIDANELRLKDVERGESGHSNRQGMIRLNLEGRIVYNVAKHPLEVEEGTLLSQHIPNGEEVNSVHSTVLREELIPAILTISARDSVRNTIECLESNQRWNGGPLLAVQFHAEAYCYQNESPQKQLMLAFFELAVADAEYDSGFYSSEDEEQEEEEPSDESSDGEDIHAIVKITQRIHI</sequence>